<comment type="caution">
    <text evidence="1">The sequence shown here is derived from an EMBL/GenBank/DDBJ whole genome shotgun (WGS) entry which is preliminary data.</text>
</comment>
<gene>
    <name evidence="1" type="ORF">IHE45_05G237200</name>
</gene>
<accession>A0ACB7WAI5</accession>
<name>A0ACB7WAI5_DIOAL</name>
<evidence type="ECO:0000313" key="1">
    <source>
        <dbReference type="EMBL" id="KAH7684369.1"/>
    </source>
</evidence>
<proteinExistence type="predicted"/>
<reference evidence="2" key="1">
    <citation type="journal article" date="2022" name="Nat. Commun.">
        <title>Chromosome evolution and the genetic basis of agronomically important traits in greater yam.</title>
        <authorList>
            <person name="Bredeson J.V."/>
            <person name="Lyons J.B."/>
            <person name="Oniyinde I.O."/>
            <person name="Okereke N.R."/>
            <person name="Kolade O."/>
            <person name="Nnabue I."/>
            <person name="Nwadili C.O."/>
            <person name="Hribova E."/>
            <person name="Parker M."/>
            <person name="Nwogha J."/>
            <person name="Shu S."/>
            <person name="Carlson J."/>
            <person name="Kariba R."/>
            <person name="Muthemba S."/>
            <person name="Knop K."/>
            <person name="Barton G.J."/>
            <person name="Sherwood A.V."/>
            <person name="Lopez-Montes A."/>
            <person name="Asiedu R."/>
            <person name="Jamnadass R."/>
            <person name="Muchugi A."/>
            <person name="Goodstein D."/>
            <person name="Egesi C.N."/>
            <person name="Featherston J."/>
            <person name="Asfaw A."/>
            <person name="Simpson G.G."/>
            <person name="Dolezel J."/>
            <person name="Hendre P.S."/>
            <person name="Van Deynze A."/>
            <person name="Kumar P.L."/>
            <person name="Obidiegwu J.E."/>
            <person name="Bhattacharjee R."/>
            <person name="Rokhsar D.S."/>
        </authorList>
    </citation>
    <scope>NUCLEOTIDE SEQUENCE [LARGE SCALE GENOMIC DNA]</scope>
    <source>
        <strain evidence="2">cv. TDa95/00328</strain>
    </source>
</reference>
<dbReference type="Proteomes" id="UP000827976">
    <property type="component" value="Chromosome 5"/>
</dbReference>
<dbReference type="EMBL" id="CM037015">
    <property type="protein sequence ID" value="KAH7684369.1"/>
    <property type="molecule type" value="Genomic_DNA"/>
</dbReference>
<protein>
    <submittedName>
        <fullName evidence="1">SWI/SNF related-matrix-associated actin-dependent regulator of chromatin subfamily C protein</fullName>
    </submittedName>
</protein>
<sequence length="494" mass="55122">MATTPPPPVQTLEPAPAPAPAQSPSTPILQHPPSSQHAPSLATVKSEISSAEQPPAVSSRSLEPLAASPSISIPSCSGWFSWDKIHETERKVLPEFFDGKSASRNPRVYKYYRDTIITRFRLNPSRKVTFTESRRGLVGDVGSVRRVFDFLELWGLINYAPSTKQAAKERREEETQEKKENPKRICTTCKSICSLACFATDKYTDLILCARCFVRGNYRPGLSSTDFKRVDISEEIRTEWTDKETLHLLEAILHYGEDWKKVAEHVGSRTERECIARFIKLPFGDQFLGPCDFPGDDDHYQGRDKNCVGHGDDIGEQGPKRIRLSPLADASNPIMAQVAFLSAMVGPEVAKTAAQAATGALHRMNYATGGNTSIIGNGCAENKIDERELVAKSGRLEPEDLKEVVNEACAQLDKEQENVEKSISDIVDVQMKELQEKITHFEALELLLEKEQLQLGRMKDLLFADQLNLLRHKAKTNSQKSFHHEHNKAGDDAI</sequence>
<organism evidence="1 2">
    <name type="scientific">Dioscorea alata</name>
    <name type="common">Purple yam</name>
    <dbReference type="NCBI Taxonomy" id="55571"/>
    <lineage>
        <taxon>Eukaryota</taxon>
        <taxon>Viridiplantae</taxon>
        <taxon>Streptophyta</taxon>
        <taxon>Embryophyta</taxon>
        <taxon>Tracheophyta</taxon>
        <taxon>Spermatophyta</taxon>
        <taxon>Magnoliopsida</taxon>
        <taxon>Liliopsida</taxon>
        <taxon>Dioscoreales</taxon>
        <taxon>Dioscoreaceae</taxon>
        <taxon>Dioscorea</taxon>
    </lineage>
</organism>
<keyword evidence="2" id="KW-1185">Reference proteome</keyword>
<evidence type="ECO:0000313" key="2">
    <source>
        <dbReference type="Proteomes" id="UP000827976"/>
    </source>
</evidence>